<evidence type="ECO:0000256" key="1">
    <source>
        <dbReference type="ARBA" id="ARBA00001946"/>
    </source>
</evidence>
<dbReference type="Proteomes" id="UP000242616">
    <property type="component" value="Unassembled WGS sequence"/>
</dbReference>
<comment type="subunit">
    <text evidence="9">Homodimer, forms a heterotetramer with a Cas1 homodimer.</text>
</comment>
<evidence type="ECO:0000313" key="10">
    <source>
        <dbReference type="EMBL" id="ONN28082.1"/>
    </source>
</evidence>
<keyword evidence="3 9" id="KW-0540">Nuclease</keyword>
<dbReference type="SUPFAM" id="SSF143430">
    <property type="entry name" value="TTP0101/SSO1404-like"/>
    <property type="match status" value="1"/>
</dbReference>
<dbReference type="RefSeq" id="WP_075665155.1">
    <property type="nucleotide sequence ID" value="NZ_LBFC01000002.1"/>
</dbReference>
<dbReference type="Pfam" id="PF09827">
    <property type="entry name" value="CRISPR_Cas2"/>
    <property type="match status" value="1"/>
</dbReference>
<evidence type="ECO:0000256" key="9">
    <source>
        <dbReference type="HAMAP-Rule" id="MF_01471"/>
    </source>
</evidence>
<organism evidence="10 11">
    <name type="scientific">Thermosipho affectus</name>
    <dbReference type="NCBI Taxonomy" id="660294"/>
    <lineage>
        <taxon>Bacteria</taxon>
        <taxon>Thermotogati</taxon>
        <taxon>Thermotogota</taxon>
        <taxon>Thermotogae</taxon>
        <taxon>Thermotogales</taxon>
        <taxon>Fervidobacteriaceae</taxon>
        <taxon>Thermosipho</taxon>
    </lineage>
</organism>
<name>A0ABX3IJT3_9BACT</name>
<keyword evidence="4 9" id="KW-0479">Metal-binding</keyword>
<dbReference type="CDD" id="cd09725">
    <property type="entry name" value="Cas2_I_II_III"/>
    <property type="match status" value="1"/>
</dbReference>
<evidence type="ECO:0000256" key="4">
    <source>
        <dbReference type="ARBA" id="ARBA00022723"/>
    </source>
</evidence>
<dbReference type="NCBIfam" id="TIGR01573">
    <property type="entry name" value="cas2"/>
    <property type="match status" value="1"/>
</dbReference>
<dbReference type="PANTHER" id="PTHR34405">
    <property type="entry name" value="CRISPR-ASSOCIATED ENDORIBONUCLEASE CAS2"/>
    <property type="match status" value="1"/>
</dbReference>
<evidence type="ECO:0000256" key="5">
    <source>
        <dbReference type="ARBA" id="ARBA00022759"/>
    </source>
</evidence>
<evidence type="ECO:0000256" key="3">
    <source>
        <dbReference type="ARBA" id="ARBA00022722"/>
    </source>
</evidence>
<dbReference type="InterPro" id="IPR019199">
    <property type="entry name" value="Virulence_VapD/CRISPR_Cas2"/>
</dbReference>
<keyword evidence="11" id="KW-1185">Reference proteome</keyword>
<evidence type="ECO:0000256" key="7">
    <source>
        <dbReference type="ARBA" id="ARBA00022842"/>
    </source>
</evidence>
<proteinExistence type="inferred from homology"/>
<comment type="caution">
    <text evidence="10">The sequence shown here is derived from an EMBL/GenBank/DDBJ whole genome shotgun (WGS) entry which is preliminary data.</text>
</comment>
<evidence type="ECO:0000256" key="8">
    <source>
        <dbReference type="ARBA" id="ARBA00023118"/>
    </source>
</evidence>
<gene>
    <name evidence="9" type="primary">cas2</name>
    <name evidence="10" type="ORF">XJ44_00625</name>
</gene>
<dbReference type="EC" id="3.1.-.-" evidence="9"/>
<dbReference type="HAMAP" id="MF_01471">
    <property type="entry name" value="Cas2"/>
    <property type="match status" value="1"/>
</dbReference>
<protein>
    <recommendedName>
        <fullName evidence="9">CRISPR-associated endoribonuclease Cas2</fullName>
        <ecNumber evidence="9">3.1.-.-</ecNumber>
    </recommendedName>
</protein>
<evidence type="ECO:0000313" key="11">
    <source>
        <dbReference type="Proteomes" id="UP000242616"/>
    </source>
</evidence>
<dbReference type="Gene3D" id="3.30.70.240">
    <property type="match status" value="1"/>
</dbReference>
<accession>A0ABX3IJT3</accession>
<dbReference type="InterPro" id="IPR021127">
    <property type="entry name" value="CRISPR_associated_Cas2"/>
</dbReference>
<dbReference type="PANTHER" id="PTHR34405:SF1">
    <property type="entry name" value="CRISPR-ASSOCIATED ENDORIBONUCLEASE CAS2"/>
    <property type="match status" value="1"/>
</dbReference>
<feature type="binding site" evidence="9">
    <location>
        <position position="8"/>
    </location>
    <ligand>
        <name>Mg(2+)</name>
        <dbReference type="ChEBI" id="CHEBI:18420"/>
        <note>catalytic</note>
    </ligand>
</feature>
<comment type="cofactor">
    <cofactor evidence="1 9">
        <name>Mg(2+)</name>
        <dbReference type="ChEBI" id="CHEBI:18420"/>
    </cofactor>
</comment>
<evidence type="ECO:0000256" key="2">
    <source>
        <dbReference type="ARBA" id="ARBA00009959"/>
    </source>
</evidence>
<comment type="function">
    <text evidence="9">CRISPR (clustered regularly interspaced short palindromic repeat), is an adaptive immune system that provides protection against mobile genetic elements (viruses, transposable elements and conjugative plasmids). CRISPR clusters contain sequences complementary to antecedent mobile elements and target invading nucleic acids. CRISPR clusters are transcribed and processed into CRISPR RNA (crRNA). Functions as a ssRNA-specific endoribonuclease. Involved in the integration of spacer DNA into the CRISPR cassette.</text>
</comment>
<keyword evidence="5 9" id="KW-0255">Endonuclease</keyword>
<sequence>MYVIMIYDVNRKRVSKVLRIARKYLRWVQRSVFEGRITEKDFNELRMEIQNIIVENEDSIYWYILKKEFVPYRHYIGEPKSTISSII</sequence>
<keyword evidence="7 9" id="KW-0460">Magnesium</keyword>
<keyword evidence="6 9" id="KW-0378">Hydrolase</keyword>
<reference evidence="10 11" key="1">
    <citation type="submission" date="2015-06" db="EMBL/GenBank/DDBJ databases">
        <title>Genome sequencing of Thermotogales isolates from hydrothermal vents.</title>
        <authorList>
            <person name="Haverkamp T.H."/>
            <person name="Kublanov I.V."/>
            <person name="Nesbo C.L."/>
        </authorList>
    </citation>
    <scope>NUCLEOTIDE SEQUENCE [LARGE SCALE GENOMIC DNA]</scope>
    <source>
        <strain evidence="11">ik275mar</strain>
    </source>
</reference>
<dbReference type="EMBL" id="LBFC01000002">
    <property type="protein sequence ID" value="ONN28082.1"/>
    <property type="molecule type" value="Genomic_DNA"/>
</dbReference>
<evidence type="ECO:0000256" key="6">
    <source>
        <dbReference type="ARBA" id="ARBA00022801"/>
    </source>
</evidence>
<comment type="similarity">
    <text evidence="2 9">Belongs to the CRISPR-associated endoribonuclease Cas2 protein family.</text>
</comment>
<keyword evidence="8 9" id="KW-0051">Antiviral defense</keyword>